<organism evidence="2 3">
    <name type="scientific">Vibrio splendidus</name>
    <dbReference type="NCBI Taxonomy" id="29497"/>
    <lineage>
        <taxon>Bacteria</taxon>
        <taxon>Pseudomonadati</taxon>
        <taxon>Pseudomonadota</taxon>
        <taxon>Gammaproteobacteria</taxon>
        <taxon>Vibrionales</taxon>
        <taxon>Vibrionaceae</taxon>
        <taxon>Vibrio</taxon>
    </lineage>
</organism>
<evidence type="ECO:0000256" key="1">
    <source>
        <dbReference type="SAM" id="Phobius"/>
    </source>
</evidence>
<name>A0A2N7F825_VIBSP</name>
<reference evidence="3" key="1">
    <citation type="submission" date="2016-07" db="EMBL/GenBank/DDBJ databases">
        <title>Nontailed viruses are major unrecognized killers of bacteria in the ocean.</title>
        <authorList>
            <person name="Kauffman K."/>
            <person name="Hussain F."/>
            <person name="Yang J."/>
            <person name="Arevalo P."/>
            <person name="Brown J."/>
            <person name="Cutler M."/>
            <person name="Kelly L."/>
            <person name="Polz M.F."/>
        </authorList>
    </citation>
    <scope>NUCLEOTIDE SEQUENCE [LARGE SCALE GENOMIC DNA]</scope>
    <source>
        <strain evidence="3">10N.261.48.B5</strain>
    </source>
</reference>
<protein>
    <submittedName>
        <fullName evidence="2">Uncharacterized protein</fullName>
    </submittedName>
</protein>
<feature type="transmembrane region" description="Helical" evidence="1">
    <location>
        <begin position="33"/>
        <end position="58"/>
    </location>
</feature>
<proteinExistence type="predicted"/>
<dbReference type="AlphaFoldDB" id="A0A2N7F825"/>
<sequence length="180" mass="20268">MVLDLPLIMQNIISQKPELDTRAPSCKCSIFKYIVLAFGDCMVKIAFVFLLCFLSGYVEAETKLREWRANGGNEEVVYYLKVSSVFQLYTVSPESVTLTMVGMPEELCSSTSFLFQGQLIGIESSFENSRCIHRALSQRARDFIIDGLINNSVVEWDGVRLTTLGFSKAFLSMGKEDFIL</sequence>
<evidence type="ECO:0000313" key="2">
    <source>
        <dbReference type="EMBL" id="PMM41471.1"/>
    </source>
</evidence>
<dbReference type="Proteomes" id="UP000235533">
    <property type="component" value="Unassembled WGS sequence"/>
</dbReference>
<evidence type="ECO:0000313" key="3">
    <source>
        <dbReference type="Proteomes" id="UP000235533"/>
    </source>
</evidence>
<gene>
    <name evidence="2" type="ORF">BCT54_10415</name>
</gene>
<keyword evidence="1" id="KW-1133">Transmembrane helix</keyword>
<dbReference type="EMBL" id="MCZF01000284">
    <property type="protein sequence ID" value="PMM41471.1"/>
    <property type="molecule type" value="Genomic_DNA"/>
</dbReference>
<keyword evidence="1" id="KW-0472">Membrane</keyword>
<accession>A0A2N7F825</accession>
<comment type="caution">
    <text evidence="2">The sequence shown here is derived from an EMBL/GenBank/DDBJ whole genome shotgun (WGS) entry which is preliminary data.</text>
</comment>
<keyword evidence="1" id="KW-0812">Transmembrane</keyword>